<dbReference type="RefSeq" id="WP_344285160.1">
    <property type="nucleotide sequence ID" value="NZ_BAAAMR010000223.1"/>
</dbReference>
<dbReference type="Proteomes" id="UP001501020">
    <property type="component" value="Unassembled WGS sequence"/>
</dbReference>
<protein>
    <submittedName>
        <fullName evidence="2">Uncharacterized protein</fullName>
    </submittedName>
</protein>
<comment type="caution">
    <text evidence="2">The sequence shown here is derived from an EMBL/GenBank/DDBJ whole genome shotgun (WGS) entry which is preliminary data.</text>
</comment>
<evidence type="ECO:0000256" key="1">
    <source>
        <dbReference type="SAM" id="MobiDB-lite"/>
    </source>
</evidence>
<evidence type="ECO:0000313" key="3">
    <source>
        <dbReference type="Proteomes" id="UP001501020"/>
    </source>
</evidence>
<proteinExistence type="predicted"/>
<sequence length="137" mass="14344">MNQNTGTGDADRSLLDQLKGLRPPAGQRHRAAQYARCTHALGGIPVTEVTDGAEGVFDQALTNGLAAIVAHDWPGEETTGTGRVLPAAGLLTVIERHGETASDGIVRVPDDPAGRCTARLPSTARRPATSPRSRCAR</sequence>
<gene>
    <name evidence="2" type="ORF">GCM10009727_96440</name>
</gene>
<keyword evidence="3" id="KW-1185">Reference proteome</keyword>
<reference evidence="3" key="1">
    <citation type="journal article" date="2019" name="Int. J. Syst. Evol. Microbiol.">
        <title>The Global Catalogue of Microorganisms (GCM) 10K type strain sequencing project: providing services to taxonomists for standard genome sequencing and annotation.</title>
        <authorList>
            <consortium name="The Broad Institute Genomics Platform"/>
            <consortium name="The Broad Institute Genome Sequencing Center for Infectious Disease"/>
            <person name="Wu L."/>
            <person name="Ma J."/>
        </authorList>
    </citation>
    <scope>NUCLEOTIDE SEQUENCE [LARGE SCALE GENOMIC DNA]</scope>
    <source>
        <strain evidence="3">JCM 13850</strain>
    </source>
</reference>
<evidence type="ECO:0000313" key="2">
    <source>
        <dbReference type="EMBL" id="GAA2171255.1"/>
    </source>
</evidence>
<dbReference type="EMBL" id="BAAAMR010000223">
    <property type="protein sequence ID" value="GAA2171255.1"/>
    <property type="molecule type" value="Genomic_DNA"/>
</dbReference>
<organism evidence="2 3">
    <name type="scientific">Actinomadura napierensis</name>
    <dbReference type="NCBI Taxonomy" id="267854"/>
    <lineage>
        <taxon>Bacteria</taxon>
        <taxon>Bacillati</taxon>
        <taxon>Actinomycetota</taxon>
        <taxon>Actinomycetes</taxon>
        <taxon>Streptosporangiales</taxon>
        <taxon>Thermomonosporaceae</taxon>
        <taxon>Actinomadura</taxon>
    </lineage>
</organism>
<name>A0ABP5MA07_9ACTN</name>
<feature type="region of interest" description="Disordered" evidence="1">
    <location>
        <begin position="102"/>
        <end position="137"/>
    </location>
</feature>
<accession>A0ABP5MA07</accession>